<feature type="non-terminal residue" evidence="1">
    <location>
        <position position="1"/>
    </location>
</feature>
<evidence type="ECO:0000313" key="1">
    <source>
        <dbReference type="EMBL" id="CAG8700919.1"/>
    </source>
</evidence>
<proteinExistence type="predicted"/>
<sequence length="82" mass="9677">RIVQRANKIVKFFKKSYKAGTILKQKILQYQISGDGLKTYIETQWTTVYECVYSIVQLKVCLEEIKNNYFEILTPVILTILR</sequence>
<protein>
    <submittedName>
        <fullName evidence="1">5710_t:CDS:1</fullName>
    </submittedName>
</protein>
<feature type="non-terminal residue" evidence="1">
    <location>
        <position position="82"/>
    </location>
</feature>
<reference evidence="1" key="1">
    <citation type="submission" date="2021-06" db="EMBL/GenBank/DDBJ databases">
        <authorList>
            <person name="Kallberg Y."/>
            <person name="Tangrot J."/>
            <person name="Rosling A."/>
        </authorList>
    </citation>
    <scope>NUCLEOTIDE SEQUENCE</scope>
    <source>
        <strain evidence="1">AU212A</strain>
    </source>
</reference>
<accession>A0ACA9PB54</accession>
<keyword evidence="2" id="KW-1185">Reference proteome</keyword>
<name>A0ACA9PB54_9GLOM</name>
<comment type="caution">
    <text evidence="1">The sequence shown here is derived from an EMBL/GenBank/DDBJ whole genome shotgun (WGS) entry which is preliminary data.</text>
</comment>
<gene>
    <name evidence="1" type="ORF">SCALOS_LOCUS10492</name>
</gene>
<evidence type="ECO:0000313" key="2">
    <source>
        <dbReference type="Proteomes" id="UP000789860"/>
    </source>
</evidence>
<organism evidence="1 2">
    <name type="scientific">Scutellospora calospora</name>
    <dbReference type="NCBI Taxonomy" id="85575"/>
    <lineage>
        <taxon>Eukaryota</taxon>
        <taxon>Fungi</taxon>
        <taxon>Fungi incertae sedis</taxon>
        <taxon>Mucoromycota</taxon>
        <taxon>Glomeromycotina</taxon>
        <taxon>Glomeromycetes</taxon>
        <taxon>Diversisporales</taxon>
        <taxon>Gigasporaceae</taxon>
        <taxon>Scutellospora</taxon>
    </lineage>
</organism>
<dbReference type="EMBL" id="CAJVPM010039450">
    <property type="protein sequence ID" value="CAG8700919.1"/>
    <property type="molecule type" value="Genomic_DNA"/>
</dbReference>
<dbReference type="Proteomes" id="UP000789860">
    <property type="component" value="Unassembled WGS sequence"/>
</dbReference>